<proteinExistence type="predicted"/>
<evidence type="ECO:0000313" key="1">
    <source>
        <dbReference type="EMBL" id="MPM66793.1"/>
    </source>
</evidence>
<dbReference type="AlphaFoldDB" id="A0A645BU81"/>
<gene>
    <name evidence="1" type="ORF">SDC9_113704</name>
</gene>
<reference evidence="1" key="1">
    <citation type="submission" date="2019-08" db="EMBL/GenBank/DDBJ databases">
        <authorList>
            <person name="Kucharzyk K."/>
            <person name="Murdoch R.W."/>
            <person name="Higgins S."/>
            <person name="Loffler F."/>
        </authorList>
    </citation>
    <scope>NUCLEOTIDE SEQUENCE</scope>
</reference>
<comment type="caution">
    <text evidence="1">The sequence shown here is derived from an EMBL/GenBank/DDBJ whole genome shotgun (WGS) entry which is preliminary data.</text>
</comment>
<dbReference type="EMBL" id="VSSQ01021300">
    <property type="protein sequence ID" value="MPM66793.1"/>
    <property type="molecule type" value="Genomic_DNA"/>
</dbReference>
<organism evidence="1">
    <name type="scientific">bioreactor metagenome</name>
    <dbReference type="NCBI Taxonomy" id="1076179"/>
    <lineage>
        <taxon>unclassified sequences</taxon>
        <taxon>metagenomes</taxon>
        <taxon>ecological metagenomes</taxon>
    </lineage>
</organism>
<protein>
    <submittedName>
        <fullName evidence="1">Uncharacterized protein</fullName>
    </submittedName>
</protein>
<accession>A0A645BU81</accession>
<name>A0A645BU81_9ZZZZ</name>
<sequence length="61" mass="6464">MDTPIKDMLVAILSNIEYCLVAEIIPIDTPTITEIATLSVAKSIVVGNLSKISSITGFLDA</sequence>